<dbReference type="EMBL" id="JAIVFQ010000020">
    <property type="protein sequence ID" value="MCC5600703.1"/>
    <property type="molecule type" value="Genomic_DNA"/>
</dbReference>
<accession>A0ABS8IAB2</accession>
<dbReference type="RefSeq" id="WP_229485763.1">
    <property type="nucleotide sequence ID" value="NZ_JAIVFQ010000020.1"/>
</dbReference>
<name>A0ABS8IAB2_9NOSO</name>
<reference evidence="1 2" key="1">
    <citation type="journal article" date="2021" name="Microorganisms">
        <title>Genome Evolution of Filamentous Cyanobacterium Nostoc Species: From Facultative Symbiosis to Free Living.</title>
        <authorList>
            <person name="Huo D."/>
            <person name="Li H."/>
            <person name="Cai F."/>
            <person name="Guo X."/>
            <person name="Qiao Z."/>
            <person name="Wang W."/>
            <person name="Yu G."/>
            <person name="Li R."/>
        </authorList>
    </citation>
    <scope>NUCLEOTIDE SEQUENCE [LARGE SCALE GENOMIC DNA]</scope>
    <source>
        <strain evidence="1 2">CHAB 5714</strain>
    </source>
</reference>
<proteinExistence type="predicted"/>
<comment type="caution">
    <text evidence="1">The sequence shown here is derived from an EMBL/GenBank/DDBJ whole genome shotgun (WGS) entry which is preliminary data.</text>
</comment>
<dbReference type="Proteomes" id="UP001199525">
    <property type="component" value="Unassembled WGS sequence"/>
</dbReference>
<sequence>MSVPTIKKRQEYSNLGFEWARKQRNAIAMSLGFVYPPLGVALEVQEMMRWFPIK</sequence>
<gene>
    <name evidence="1" type="ORF">LC586_16080</name>
</gene>
<keyword evidence="2" id="KW-1185">Reference proteome</keyword>
<evidence type="ECO:0000313" key="1">
    <source>
        <dbReference type="EMBL" id="MCC5600703.1"/>
    </source>
</evidence>
<protein>
    <submittedName>
        <fullName evidence="1">Uncharacterized protein</fullName>
    </submittedName>
</protein>
<evidence type="ECO:0000313" key="2">
    <source>
        <dbReference type="Proteomes" id="UP001199525"/>
    </source>
</evidence>
<organism evidence="1 2">
    <name type="scientific">Nostoc favosum CHAB5714</name>
    <dbReference type="NCBI Taxonomy" id="2780399"/>
    <lineage>
        <taxon>Bacteria</taxon>
        <taxon>Bacillati</taxon>
        <taxon>Cyanobacteriota</taxon>
        <taxon>Cyanophyceae</taxon>
        <taxon>Nostocales</taxon>
        <taxon>Nostocaceae</taxon>
        <taxon>Nostoc</taxon>
        <taxon>Nostoc favosum</taxon>
    </lineage>
</organism>